<name>A0A644TE02_9ZZZZ</name>
<dbReference type="PROSITE" id="PS51257">
    <property type="entry name" value="PROKAR_LIPOPROTEIN"/>
    <property type="match status" value="1"/>
</dbReference>
<dbReference type="EMBL" id="VSSQ01000025">
    <property type="protein sequence ID" value="MPL64472.1"/>
    <property type="molecule type" value="Genomic_DNA"/>
</dbReference>
<comment type="caution">
    <text evidence="2">The sequence shown here is derived from an EMBL/GenBank/DDBJ whole genome shotgun (WGS) entry which is preliminary data.</text>
</comment>
<feature type="compositionally biased region" description="Polar residues" evidence="1">
    <location>
        <begin position="71"/>
        <end position="86"/>
    </location>
</feature>
<reference evidence="2" key="1">
    <citation type="submission" date="2019-08" db="EMBL/GenBank/DDBJ databases">
        <authorList>
            <person name="Kucharzyk K."/>
            <person name="Murdoch R.W."/>
            <person name="Higgins S."/>
            <person name="Loffler F."/>
        </authorList>
    </citation>
    <scope>NUCLEOTIDE SEQUENCE</scope>
</reference>
<sequence length="357" mass="38078">MKKSVLLKTGFSLLLILAMVSCATRPSVQEVNAEGDRAKAVVQGSSTPEFPATPGQAAPSQGSASPQSGATQIVQSQSAPAQSGPGTSPAGPGRGLSQEEQVFLADYLNRLSYMVYYNESSGLDPRLARIGVSQADRYFIEKQGLSVIDFDQIERNKKDQLSAYQAETGGSIDMIQYLAQRFNADIYVEIDAQVSGSGHAGSFSGSAQGTMKLFEASTAVLLGSVAFMSPPTFSPVSLEAAVSNALAASVWQAMPKVTEQSKALYGASLSRGIRFELIAQKIPDAKQAAQFVRALGRKFKEAEQLSFSPGETRIALYGFMSKAEAQEAIYEAAASAMMPDMYLVYMRGKSFTFNSGL</sequence>
<evidence type="ECO:0000256" key="1">
    <source>
        <dbReference type="SAM" id="MobiDB-lite"/>
    </source>
</evidence>
<evidence type="ECO:0000313" key="2">
    <source>
        <dbReference type="EMBL" id="MPL64472.1"/>
    </source>
</evidence>
<accession>A0A644TE02</accession>
<protein>
    <submittedName>
        <fullName evidence="2">Uncharacterized protein</fullName>
    </submittedName>
</protein>
<feature type="region of interest" description="Disordered" evidence="1">
    <location>
        <begin position="39"/>
        <end position="96"/>
    </location>
</feature>
<dbReference type="AlphaFoldDB" id="A0A644TE02"/>
<organism evidence="2">
    <name type="scientific">bioreactor metagenome</name>
    <dbReference type="NCBI Taxonomy" id="1076179"/>
    <lineage>
        <taxon>unclassified sequences</taxon>
        <taxon>metagenomes</taxon>
        <taxon>ecological metagenomes</taxon>
    </lineage>
</organism>
<gene>
    <name evidence="2" type="ORF">SDC9_10127</name>
</gene>
<proteinExistence type="predicted"/>
<feature type="compositionally biased region" description="Low complexity" evidence="1">
    <location>
        <begin position="54"/>
        <end position="70"/>
    </location>
</feature>